<dbReference type="InterPro" id="IPR027806">
    <property type="entry name" value="HARBI1_dom"/>
</dbReference>
<keyword evidence="2" id="KW-0479">Metal-binding</keyword>
<comment type="cofactor">
    <cofactor evidence="1">
        <name>a divalent metal cation</name>
        <dbReference type="ChEBI" id="CHEBI:60240"/>
    </cofactor>
</comment>
<evidence type="ECO:0000259" key="3">
    <source>
        <dbReference type="Pfam" id="PF13359"/>
    </source>
</evidence>
<dbReference type="Pfam" id="PF13359">
    <property type="entry name" value="DDE_Tnp_4"/>
    <property type="match status" value="1"/>
</dbReference>
<evidence type="ECO:0000256" key="2">
    <source>
        <dbReference type="ARBA" id="ARBA00022723"/>
    </source>
</evidence>
<protein>
    <recommendedName>
        <fullName evidence="3">DDE Tnp4 domain-containing protein</fullName>
    </recommendedName>
</protein>
<proteinExistence type="predicted"/>
<accession>A0ABQ9ICH6</accession>
<dbReference type="EMBL" id="JARBHB010000002">
    <property type="protein sequence ID" value="KAJ8894346.1"/>
    <property type="molecule type" value="Genomic_DNA"/>
</dbReference>
<keyword evidence="5" id="KW-1185">Reference proteome</keyword>
<evidence type="ECO:0000256" key="1">
    <source>
        <dbReference type="ARBA" id="ARBA00001968"/>
    </source>
</evidence>
<dbReference type="Proteomes" id="UP001159363">
    <property type="component" value="Chromosome 2"/>
</dbReference>
<feature type="domain" description="DDE Tnp4" evidence="3">
    <location>
        <begin position="4"/>
        <end position="138"/>
    </location>
</feature>
<gene>
    <name evidence="4" type="ORF">PR048_006974</name>
</gene>
<evidence type="ECO:0000313" key="5">
    <source>
        <dbReference type="Proteomes" id="UP001159363"/>
    </source>
</evidence>
<organism evidence="4 5">
    <name type="scientific">Dryococelus australis</name>
    <dbReference type="NCBI Taxonomy" id="614101"/>
    <lineage>
        <taxon>Eukaryota</taxon>
        <taxon>Metazoa</taxon>
        <taxon>Ecdysozoa</taxon>
        <taxon>Arthropoda</taxon>
        <taxon>Hexapoda</taxon>
        <taxon>Insecta</taxon>
        <taxon>Pterygota</taxon>
        <taxon>Neoptera</taxon>
        <taxon>Polyneoptera</taxon>
        <taxon>Phasmatodea</taxon>
        <taxon>Verophasmatodea</taxon>
        <taxon>Anareolatae</taxon>
        <taxon>Phasmatidae</taxon>
        <taxon>Eurycanthinae</taxon>
        <taxon>Dryococelus</taxon>
    </lineage>
</organism>
<reference evidence="4 5" key="1">
    <citation type="submission" date="2023-02" db="EMBL/GenBank/DDBJ databases">
        <title>LHISI_Scaffold_Assembly.</title>
        <authorList>
            <person name="Stuart O.P."/>
            <person name="Cleave R."/>
            <person name="Magrath M.J.L."/>
            <person name="Mikheyev A.S."/>
        </authorList>
    </citation>
    <scope>NUCLEOTIDE SEQUENCE [LARGE SCALE GENOMIC DNA]</scope>
    <source>
        <strain evidence="4">Daus_M_001</strain>
        <tissue evidence="4">Leg muscle</tissue>
    </source>
</reference>
<evidence type="ECO:0000313" key="4">
    <source>
        <dbReference type="EMBL" id="KAJ8894346.1"/>
    </source>
</evidence>
<comment type="caution">
    <text evidence="4">The sequence shown here is derived from an EMBL/GenBank/DDBJ whole genome shotgun (WGS) entry which is preliminary data.</text>
</comment>
<sequence length="171" mass="19359">MMGIADANYNFIYVDVGSQGRISDGGGSSKTELYNKLQKGDLNLPPGDDLPGIDENVPYHFLADDAFPLQRNIMNTYPGTHEKNSPKRIYNYRLCRPRRVIENTFGIMASVFRVLRKPVRLKPLSATLVKMTCVYLHNFLRKRSSSYAPHEILDTVKELHSVDTTVGLKVK</sequence>
<name>A0ABQ9ICH6_9NEOP</name>